<dbReference type="GO" id="GO:0016758">
    <property type="term" value="F:hexosyltransferase activity"/>
    <property type="evidence" value="ECO:0007669"/>
    <property type="project" value="InterPro"/>
</dbReference>
<dbReference type="GeneID" id="107360818"/>
<evidence type="ECO:0000256" key="1">
    <source>
        <dbReference type="ARBA" id="ARBA00022679"/>
    </source>
</evidence>
<protein>
    <submittedName>
        <fullName evidence="3">UDP-glycosyltransferase 201E1</fullName>
    </submittedName>
</protein>
<dbReference type="OMA" id="DYSECEP"/>
<reference evidence="3" key="3">
    <citation type="submission" date="2014-03" db="EMBL/GenBank/DDBJ databases">
        <authorList>
            <person name="Ahn S.-J."/>
            <person name="Dermauw W."/>
            <person name="Wybouw N."/>
            <person name="Heckel D.G."/>
            <person name="Van Leeuwen T."/>
        </authorList>
    </citation>
    <scope>NUCLEOTIDE SEQUENCE</scope>
</reference>
<evidence type="ECO:0000313" key="3">
    <source>
        <dbReference type="EMBL" id="AHX56867.1"/>
    </source>
</evidence>
<evidence type="ECO:0000259" key="2">
    <source>
        <dbReference type="Pfam" id="PF04101"/>
    </source>
</evidence>
<dbReference type="Pfam" id="PF04101">
    <property type="entry name" value="Glyco_tran_28_C"/>
    <property type="match status" value="1"/>
</dbReference>
<dbReference type="InterPro" id="IPR007235">
    <property type="entry name" value="Glyco_trans_28_C"/>
</dbReference>
<accession>T1K5B8</accession>
<dbReference type="AlphaFoldDB" id="T1K5B8"/>
<sequence length="438" mass="49909">MSKPSYRILITSLEALGHINATIGFGEMLSSHGHEVIFVQRQKYKGLADSRGFKFIPLDEEILGAVFENAVSDWVDTNMETFRADPLTRIKNMTEQDKKNMALNEESFVKLDLALTKVLHENPGAFDAIAADACDVVNCLFNSGLPVIPLMSGNPKLLYKGGPPAASGLSINDDPKIWDEFAEIYQEAFKEMQNVFNKLLKKGGRKEYYYGNTWVLPLRHFGFYQYPSDLDYSECEPKHDEKWFRVDSYVRSADDTNDFELPESLSKKSGKLIYLSLGTLGSNDLLVMRKLINAASKSSHRFIISKGSRGDQLELADNMCGENYLNQIKVIQMVDLVITHGGNNTFMETLYYGKPMIVVPYFFDQFDNAQRVVDKKIGFRVNPYDLDEDYFLDCIEKALSDQEMQNRVKAISQNMKNSKRQLQAVKMIENLIEEFKSK</sequence>
<dbReference type="CDD" id="cd03784">
    <property type="entry name" value="GT1_Gtf-like"/>
    <property type="match status" value="1"/>
</dbReference>
<evidence type="ECO:0000313" key="5">
    <source>
        <dbReference type="Proteomes" id="UP000015104"/>
    </source>
</evidence>
<evidence type="ECO:0000313" key="4">
    <source>
        <dbReference type="EnsemblMetazoa" id="tetur05g05710.1"/>
    </source>
</evidence>
<keyword evidence="5" id="KW-1185">Reference proteome</keyword>
<name>T1K5B8_TETUR</name>
<dbReference type="KEGG" id="tut:107360818"/>
<dbReference type="Proteomes" id="UP000015104">
    <property type="component" value="Unassembled WGS sequence"/>
</dbReference>
<dbReference type="eggNOG" id="KOG1192">
    <property type="taxonomic scope" value="Eukaryota"/>
</dbReference>
<dbReference type="EMBL" id="KJ584739">
    <property type="protein sequence ID" value="AHX56867.1"/>
    <property type="molecule type" value="mRNA"/>
</dbReference>
<reference evidence="3" key="2">
    <citation type="journal article" date="2014" name="Insect Biochem. Mol. Biol.">
        <title>Bacterial origin of a diverse family of UDP-glycosyltransferase genes in the Tetranychus urticae genome.</title>
        <authorList>
            <person name="Ahn S.J."/>
            <person name="Dermauw W."/>
            <person name="Wybouw N."/>
            <person name="Heckel D.G."/>
            <person name="Van Leeuwen T."/>
        </authorList>
    </citation>
    <scope>NUCLEOTIDE SEQUENCE</scope>
</reference>
<proteinExistence type="evidence at transcript level"/>
<dbReference type="EMBL" id="CAEY01001585">
    <property type="status" value="NOT_ANNOTATED_CDS"/>
    <property type="molecule type" value="Genomic_DNA"/>
</dbReference>
<feature type="domain" description="Glycosyl transferase family 28 C-terminal" evidence="2">
    <location>
        <begin position="324"/>
        <end position="414"/>
    </location>
</feature>
<dbReference type="PANTHER" id="PTHR48050">
    <property type="entry name" value="STEROL 3-BETA-GLUCOSYLTRANSFERASE"/>
    <property type="match status" value="1"/>
</dbReference>
<dbReference type="SUPFAM" id="SSF53756">
    <property type="entry name" value="UDP-Glycosyltransferase/glycogen phosphorylase"/>
    <property type="match status" value="1"/>
</dbReference>
<reference evidence="4" key="4">
    <citation type="submission" date="2015-06" db="UniProtKB">
        <authorList>
            <consortium name="EnsemblMetazoa"/>
        </authorList>
    </citation>
    <scope>IDENTIFICATION</scope>
</reference>
<organism evidence="4 5">
    <name type="scientific">Tetranychus urticae</name>
    <name type="common">Two-spotted spider mite</name>
    <dbReference type="NCBI Taxonomy" id="32264"/>
    <lineage>
        <taxon>Eukaryota</taxon>
        <taxon>Metazoa</taxon>
        <taxon>Ecdysozoa</taxon>
        <taxon>Arthropoda</taxon>
        <taxon>Chelicerata</taxon>
        <taxon>Arachnida</taxon>
        <taxon>Acari</taxon>
        <taxon>Acariformes</taxon>
        <taxon>Trombidiformes</taxon>
        <taxon>Prostigmata</taxon>
        <taxon>Eleutherengona</taxon>
        <taxon>Raphignathae</taxon>
        <taxon>Tetranychoidea</taxon>
        <taxon>Tetranychidae</taxon>
        <taxon>Tetranychus</taxon>
    </lineage>
</organism>
<reference evidence="5" key="1">
    <citation type="submission" date="2011-08" db="EMBL/GenBank/DDBJ databases">
        <authorList>
            <person name="Rombauts S."/>
        </authorList>
    </citation>
    <scope>NUCLEOTIDE SEQUENCE</scope>
    <source>
        <strain evidence="5">London</strain>
    </source>
</reference>
<keyword evidence="1 3" id="KW-0808">Transferase</keyword>
<dbReference type="Gene3D" id="3.40.50.2000">
    <property type="entry name" value="Glycogen Phosphorylase B"/>
    <property type="match status" value="2"/>
</dbReference>
<dbReference type="GO" id="GO:0008194">
    <property type="term" value="F:UDP-glycosyltransferase activity"/>
    <property type="evidence" value="ECO:0007669"/>
    <property type="project" value="InterPro"/>
</dbReference>
<dbReference type="EnsemblMetazoa" id="tetur05g05710.1">
    <property type="protein sequence ID" value="tetur05g05710.1"/>
    <property type="gene ID" value="tetur05g05710"/>
</dbReference>
<dbReference type="RefSeq" id="NP_001310039.1">
    <property type="nucleotide sequence ID" value="NM_001323110.1"/>
</dbReference>
<gene>
    <name evidence="4" type="primary">107360818</name>
    <name evidence="3" type="synonym">UGT201E1</name>
</gene>
<dbReference type="InterPro" id="IPR050426">
    <property type="entry name" value="Glycosyltransferase_28"/>
</dbReference>
<dbReference type="InterPro" id="IPR002213">
    <property type="entry name" value="UDP_glucos_trans"/>
</dbReference>
<dbReference type="HOGENOM" id="CLU_000537_0_0_1"/>
<dbReference type="PANTHER" id="PTHR48050:SF13">
    <property type="entry name" value="STEROL 3-BETA-GLUCOSYLTRANSFERASE UGT80A2"/>
    <property type="match status" value="1"/>
</dbReference>
<dbReference type="OrthoDB" id="5835829at2759"/>